<dbReference type="AlphaFoldDB" id="A0A9P6UAS9"/>
<dbReference type="PANTHER" id="PTHR39336:SF3">
    <property type="entry name" value="PYRIDOXAMINE PHOSPHATE OXIDASE"/>
    <property type="match status" value="1"/>
</dbReference>
<accession>A0A9P6UAS9</accession>
<gene>
    <name evidence="2" type="ORF">BG011_009767</name>
</gene>
<keyword evidence="1" id="KW-0812">Transmembrane</keyword>
<dbReference type="OrthoDB" id="539398at2759"/>
<protein>
    <submittedName>
        <fullName evidence="2">Uncharacterized protein</fullName>
    </submittedName>
</protein>
<keyword evidence="1" id="KW-0472">Membrane</keyword>
<proteinExistence type="predicted"/>
<reference evidence="2" key="1">
    <citation type="journal article" date="2020" name="Fungal Divers.">
        <title>Resolving the Mortierellaceae phylogeny through synthesis of multi-gene phylogenetics and phylogenomics.</title>
        <authorList>
            <person name="Vandepol N."/>
            <person name="Liber J."/>
            <person name="Desiro A."/>
            <person name="Na H."/>
            <person name="Kennedy M."/>
            <person name="Barry K."/>
            <person name="Grigoriev I.V."/>
            <person name="Miller A.N."/>
            <person name="O'Donnell K."/>
            <person name="Stajich J.E."/>
            <person name="Bonito G."/>
        </authorList>
    </citation>
    <scope>NUCLEOTIDE SEQUENCE</scope>
    <source>
        <strain evidence="2">KOD948</strain>
    </source>
</reference>
<name>A0A9P6UAS9_9FUNG</name>
<feature type="transmembrane region" description="Helical" evidence="1">
    <location>
        <begin position="173"/>
        <end position="194"/>
    </location>
</feature>
<evidence type="ECO:0000313" key="2">
    <source>
        <dbReference type="EMBL" id="KAG0267019.1"/>
    </source>
</evidence>
<keyword evidence="3" id="KW-1185">Reference proteome</keyword>
<comment type="caution">
    <text evidence="2">The sequence shown here is derived from an EMBL/GenBank/DDBJ whole genome shotgun (WGS) entry which is preliminary data.</text>
</comment>
<dbReference type="Proteomes" id="UP000726737">
    <property type="component" value="Unassembled WGS sequence"/>
</dbReference>
<dbReference type="EMBL" id="JAAAJA010000009">
    <property type="protein sequence ID" value="KAG0267019.1"/>
    <property type="molecule type" value="Genomic_DNA"/>
</dbReference>
<dbReference type="PANTHER" id="PTHR39336">
    <property type="entry name" value="PYRIDOXAMINE PHOSPHATE OXIDASE FAMILY PROTEIN (AFU_ORTHOLOGUE AFUA_6G11440)"/>
    <property type="match status" value="1"/>
</dbReference>
<sequence length="200" mass="22303">MPFSLLSRSGIETQSHLEENGRITVMFMALEGAPRIMRLLGTGRVVRVGSPEFNQLMEDHYADSELRSAQGKRAIIMVDVRKMGTSCGYAVPFFDYRGPRETLVNHFNKKDNEEMKEYWLKKNKYSLDGLPGMRNAILGQEWIGTNRGPGEELVFASQSNVTKLTNWITSSTGLANVTILTAGIAIGASIVTMATGRRRR</sequence>
<evidence type="ECO:0000313" key="3">
    <source>
        <dbReference type="Proteomes" id="UP000726737"/>
    </source>
</evidence>
<keyword evidence="1" id="KW-1133">Transmembrane helix</keyword>
<evidence type="ECO:0000256" key="1">
    <source>
        <dbReference type="SAM" id="Phobius"/>
    </source>
</evidence>
<organism evidence="2 3">
    <name type="scientific">Mortierella polycephala</name>
    <dbReference type="NCBI Taxonomy" id="41804"/>
    <lineage>
        <taxon>Eukaryota</taxon>
        <taxon>Fungi</taxon>
        <taxon>Fungi incertae sedis</taxon>
        <taxon>Mucoromycota</taxon>
        <taxon>Mortierellomycotina</taxon>
        <taxon>Mortierellomycetes</taxon>
        <taxon>Mortierellales</taxon>
        <taxon>Mortierellaceae</taxon>
        <taxon>Mortierella</taxon>
    </lineage>
</organism>